<evidence type="ECO:0000256" key="6">
    <source>
        <dbReference type="ARBA" id="ARBA00023014"/>
    </source>
</evidence>
<evidence type="ECO:0000259" key="7">
    <source>
        <dbReference type="PROSITE" id="PS51085"/>
    </source>
</evidence>
<name>A0A2S9XSN3_9BACT</name>
<dbReference type="InterPro" id="IPR017896">
    <property type="entry name" value="4Fe4S_Fe-S-bd"/>
</dbReference>
<dbReference type="GO" id="GO:0051539">
    <property type="term" value="F:4 iron, 4 sulfur cluster binding"/>
    <property type="evidence" value="ECO:0007669"/>
    <property type="project" value="UniProtKB-KW"/>
</dbReference>
<dbReference type="GO" id="GO:0003954">
    <property type="term" value="F:NADH dehydrogenase activity"/>
    <property type="evidence" value="ECO:0007669"/>
    <property type="project" value="TreeGrafter"/>
</dbReference>
<dbReference type="PANTHER" id="PTHR43105">
    <property type="entry name" value="RESPIRATORY NITRATE REDUCTASE"/>
    <property type="match status" value="1"/>
</dbReference>
<keyword evidence="2" id="KW-0479">Metal-binding</keyword>
<dbReference type="InterPro" id="IPR027467">
    <property type="entry name" value="MopterinOxRdtase_cofactor_BS"/>
</dbReference>
<evidence type="ECO:0000256" key="2">
    <source>
        <dbReference type="ARBA" id="ARBA00022723"/>
    </source>
</evidence>
<gene>
    <name evidence="10" type="ORF">ENSA5_37470</name>
</gene>
<dbReference type="PROSITE" id="PS51379">
    <property type="entry name" value="4FE4S_FER_2"/>
    <property type="match status" value="2"/>
</dbReference>
<feature type="domain" description="4Fe-4S Mo/W bis-MGD-type" evidence="9">
    <location>
        <begin position="227"/>
        <end position="317"/>
    </location>
</feature>
<feature type="domain" description="2Fe-2S ferredoxin-type" evidence="7">
    <location>
        <begin position="10"/>
        <end position="88"/>
    </location>
</feature>
<accession>A0A2S9XSN3</accession>
<evidence type="ECO:0000259" key="8">
    <source>
        <dbReference type="PROSITE" id="PS51379"/>
    </source>
</evidence>
<reference evidence="10 11" key="1">
    <citation type="submission" date="2018-03" db="EMBL/GenBank/DDBJ databases">
        <title>Draft Genome Sequences of the Obligatory Marine Myxobacteria Enhygromyxa salina SWB005.</title>
        <authorList>
            <person name="Poehlein A."/>
            <person name="Moghaddam J.A."/>
            <person name="Harms H."/>
            <person name="Alanjari M."/>
            <person name="Koenig G.M."/>
            <person name="Daniel R."/>
            <person name="Schaeberle T.F."/>
        </authorList>
    </citation>
    <scope>NUCLEOTIDE SEQUENCE [LARGE SCALE GENOMIC DNA]</scope>
    <source>
        <strain evidence="10 11">SWB005</strain>
    </source>
</reference>
<evidence type="ECO:0000256" key="3">
    <source>
        <dbReference type="ARBA" id="ARBA00022737"/>
    </source>
</evidence>
<comment type="caution">
    <text evidence="10">The sequence shown here is derived from an EMBL/GenBank/DDBJ whole genome shotgun (WGS) entry which is preliminary data.</text>
</comment>
<evidence type="ECO:0000259" key="9">
    <source>
        <dbReference type="PROSITE" id="PS51669"/>
    </source>
</evidence>
<dbReference type="GO" id="GO:0022904">
    <property type="term" value="P:respiratory electron transport chain"/>
    <property type="evidence" value="ECO:0007669"/>
    <property type="project" value="TreeGrafter"/>
</dbReference>
<dbReference type="SUPFAM" id="SSF54292">
    <property type="entry name" value="2Fe-2S ferredoxin-like"/>
    <property type="match status" value="1"/>
</dbReference>
<dbReference type="Pfam" id="PF04879">
    <property type="entry name" value="Molybdop_Fe4S4"/>
    <property type="match status" value="1"/>
</dbReference>
<keyword evidence="3" id="KW-0677">Repeat</keyword>
<feature type="domain" description="4Fe-4S ferredoxin-type" evidence="8">
    <location>
        <begin position="193"/>
        <end position="221"/>
    </location>
</feature>
<dbReference type="AlphaFoldDB" id="A0A2S9XSN3"/>
<feature type="domain" description="4Fe-4S ferredoxin-type" evidence="8">
    <location>
        <begin position="149"/>
        <end position="179"/>
    </location>
</feature>
<dbReference type="InterPro" id="IPR036010">
    <property type="entry name" value="2Fe-2S_ferredoxin-like_sf"/>
</dbReference>
<dbReference type="InterPro" id="IPR001041">
    <property type="entry name" value="2Fe-2S_ferredoxin-type"/>
</dbReference>
<dbReference type="EMBL" id="PVNK01000166">
    <property type="protein sequence ID" value="PRP95877.1"/>
    <property type="molecule type" value="Genomic_DNA"/>
</dbReference>
<dbReference type="Gene3D" id="3.10.20.740">
    <property type="match status" value="1"/>
</dbReference>
<organism evidence="10 11">
    <name type="scientific">Enhygromyxa salina</name>
    <dbReference type="NCBI Taxonomy" id="215803"/>
    <lineage>
        <taxon>Bacteria</taxon>
        <taxon>Pseudomonadati</taxon>
        <taxon>Myxococcota</taxon>
        <taxon>Polyangia</taxon>
        <taxon>Nannocystales</taxon>
        <taxon>Nannocystaceae</taxon>
        <taxon>Enhygromyxa</taxon>
    </lineage>
</organism>
<dbReference type="Pfam" id="PF00384">
    <property type="entry name" value="Molybdopterin"/>
    <property type="match status" value="1"/>
</dbReference>
<evidence type="ECO:0000256" key="5">
    <source>
        <dbReference type="ARBA" id="ARBA00023004"/>
    </source>
</evidence>
<dbReference type="GO" id="GO:0016020">
    <property type="term" value="C:membrane"/>
    <property type="evidence" value="ECO:0007669"/>
    <property type="project" value="TreeGrafter"/>
</dbReference>
<keyword evidence="4 10" id="KW-0560">Oxidoreductase</keyword>
<dbReference type="PROSITE" id="PS51669">
    <property type="entry name" value="4FE4S_MOW_BIS_MGD"/>
    <property type="match status" value="1"/>
</dbReference>
<dbReference type="GO" id="GO:0046872">
    <property type="term" value="F:metal ion binding"/>
    <property type="evidence" value="ECO:0007669"/>
    <property type="project" value="UniProtKB-KW"/>
</dbReference>
<dbReference type="InterPro" id="IPR006963">
    <property type="entry name" value="Mopterin_OxRdtase_4Fe-4S_dom"/>
</dbReference>
<dbReference type="PROSITE" id="PS00551">
    <property type="entry name" value="MOLYBDOPTERIN_PROK_1"/>
    <property type="match status" value="1"/>
</dbReference>
<dbReference type="FunFam" id="3.30.70.20:FF:000035">
    <property type="entry name" value="Iron hydrogenase 1"/>
    <property type="match status" value="1"/>
</dbReference>
<dbReference type="InterPro" id="IPR017900">
    <property type="entry name" value="4Fe4S_Fe_S_CS"/>
</dbReference>
<protein>
    <submittedName>
        <fullName evidence="10">Putative formate dehydrogenase</fullName>
        <ecNumber evidence="10">1.17.1.9</ecNumber>
    </submittedName>
</protein>
<evidence type="ECO:0000256" key="1">
    <source>
        <dbReference type="ARBA" id="ARBA00022485"/>
    </source>
</evidence>
<dbReference type="PROSITE" id="PS51085">
    <property type="entry name" value="2FE2S_FER_2"/>
    <property type="match status" value="1"/>
</dbReference>
<dbReference type="InterPro" id="IPR050123">
    <property type="entry name" value="Prok_molybdopt-oxidoreductase"/>
</dbReference>
<keyword evidence="11" id="KW-1185">Reference proteome</keyword>
<dbReference type="Pfam" id="PF22117">
    <property type="entry name" value="Fer4_Nqo3"/>
    <property type="match status" value="1"/>
</dbReference>
<evidence type="ECO:0000313" key="11">
    <source>
        <dbReference type="Proteomes" id="UP000237968"/>
    </source>
</evidence>
<dbReference type="OrthoDB" id="9816402at2"/>
<dbReference type="EC" id="1.17.1.9" evidence="10"/>
<sequence>MNTKIETAETKLELEIDGEQVEVRPGATVLEAARELGVEIPVLCHDDRVDPAGCCRMCLVEIEGQRRLQPACTFKASPGMEVKTKTERVARHRRGLLSLYKADHRLDERGRPVSRGVHDKLADHIDTYGTGPELPPVNAPRASRSDENPYIQFDPDACVVCGLCVRYCDEVEAVSAITLFGRGASTTIGTADQRSLLDTSCELCGGCIAVCPTGAMTEKPSLDQPSEQIVRTTCNFCGVGCQLDLHVATVAAPKGPSQTVSQDLGAERSEVVGPQARVSETMKRVVRVTSPEPGTTVNDGNLCVKGRFSYEFIHHEERLTEPLIRGEDGELHPASWADAIARVAEGLHGVKQRYGADALGFVSSSRCTGEENYLMQKLSRAAFGTNNCHQCAAT</sequence>
<dbReference type="GO" id="GO:0008863">
    <property type="term" value="F:formate dehydrogenase (NAD+) activity"/>
    <property type="evidence" value="ECO:0007669"/>
    <property type="project" value="UniProtKB-EC"/>
</dbReference>
<dbReference type="Gene3D" id="2.20.25.90">
    <property type="entry name" value="ADC-like domains"/>
    <property type="match status" value="1"/>
</dbReference>
<proteinExistence type="predicted"/>
<dbReference type="PANTHER" id="PTHR43105:SF14">
    <property type="entry name" value="FORMATE DEHYDROGENASE H"/>
    <property type="match status" value="1"/>
</dbReference>
<dbReference type="Proteomes" id="UP000237968">
    <property type="component" value="Unassembled WGS sequence"/>
</dbReference>
<dbReference type="Pfam" id="PF13510">
    <property type="entry name" value="Fer2_4"/>
    <property type="match status" value="1"/>
</dbReference>
<dbReference type="Gene3D" id="3.30.70.20">
    <property type="match status" value="1"/>
</dbReference>
<keyword evidence="5" id="KW-0408">Iron</keyword>
<dbReference type="CDD" id="cd00207">
    <property type="entry name" value="fer2"/>
    <property type="match status" value="1"/>
</dbReference>
<dbReference type="SMART" id="SM00926">
    <property type="entry name" value="Molybdop_Fe4S4"/>
    <property type="match status" value="1"/>
</dbReference>
<dbReference type="InterPro" id="IPR006656">
    <property type="entry name" value="Mopterin_OxRdtase"/>
</dbReference>
<dbReference type="InterPro" id="IPR054351">
    <property type="entry name" value="NADH_UbQ_OxRdtase_ferredoxin"/>
</dbReference>
<dbReference type="SUPFAM" id="SSF54862">
    <property type="entry name" value="4Fe-4S ferredoxins"/>
    <property type="match status" value="1"/>
</dbReference>
<evidence type="ECO:0000313" key="10">
    <source>
        <dbReference type="EMBL" id="PRP95877.1"/>
    </source>
</evidence>
<keyword evidence="1" id="KW-0004">4Fe-4S</keyword>
<evidence type="ECO:0000256" key="4">
    <source>
        <dbReference type="ARBA" id="ARBA00023002"/>
    </source>
</evidence>
<dbReference type="PROSITE" id="PS00198">
    <property type="entry name" value="4FE4S_FER_1"/>
    <property type="match status" value="1"/>
</dbReference>
<dbReference type="Gene3D" id="3.40.50.740">
    <property type="match status" value="1"/>
</dbReference>
<keyword evidence="6" id="KW-0411">Iron-sulfur</keyword>
<dbReference type="SUPFAM" id="SSF53706">
    <property type="entry name" value="Formate dehydrogenase/DMSO reductase, domains 1-3"/>
    <property type="match status" value="1"/>
</dbReference>